<feature type="compositionally biased region" description="Low complexity" evidence="1">
    <location>
        <begin position="224"/>
        <end position="237"/>
    </location>
</feature>
<evidence type="ECO:0000313" key="3">
    <source>
        <dbReference type="Proteomes" id="UP000186817"/>
    </source>
</evidence>
<sequence length="585" mass="66280">MEKTIIAGVSSDSRALVVRVATACLRLQLCAALSRIGRHAPALDEASAAKLEMEEIWESLTGAAVEMAMAEAGGDTTKPHPVLRSHICNPPCWLERAIACSVQSRLCMAVELHGLETKGVNVQTLEPSSALLPPIEGSRFQQMGSDDDELLWQGQVGMPTSPMTPAEQIEQLYREAIDLASRLLPASHSLVRDAEKAAATALERQRLRHRESVEEPTELENVEEPQAPASSKAAQPEVPSAPSSPAGVRRVSLPEEVESQPEEPVPMLPRDLMTRTKRGMRPGLRASNTMPSLQSALDESEKDECFPTEEEKVILARRHTDSESHGDWVRRSPPGDVFYRSLPNSFQEATGESRSAWRPRRRKKKANLQEGLQQSTDSQDGDPFKEWAKEFMHVENMTLFQRKLLTLEGMRSLHTDMKIETKRFRQVMHDLELYGGEEQERLGNNRILYTDAGMKAFRAGQARNEAVRKAAWKATPWAQKFAEREKDLFSYYGMSKQYEKGVDVKSLRKLLEESFERTPEQKAKRKKEEDERRRQEQEEVAWREWEWGHLEDHGKGRNEEICLLVPPWRIAWPPRDETTGSGSEF</sequence>
<feature type="compositionally biased region" description="Polar residues" evidence="1">
    <location>
        <begin position="286"/>
        <end position="297"/>
    </location>
</feature>
<feature type="compositionally biased region" description="Polar residues" evidence="1">
    <location>
        <begin position="342"/>
        <end position="353"/>
    </location>
</feature>
<protein>
    <submittedName>
        <fullName evidence="2">Uncharacterized protein</fullName>
    </submittedName>
</protein>
<accession>A0A1Q9E0E7</accession>
<organism evidence="2 3">
    <name type="scientific">Symbiodinium microadriaticum</name>
    <name type="common">Dinoflagellate</name>
    <name type="synonym">Zooxanthella microadriatica</name>
    <dbReference type="NCBI Taxonomy" id="2951"/>
    <lineage>
        <taxon>Eukaryota</taxon>
        <taxon>Sar</taxon>
        <taxon>Alveolata</taxon>
        <taxon>Dinophyceae</taxon>
        <taxon>Suessiales</taxon>
        <taxon>Symbiodiniaceae</taxon>
        <taxon>Symbiodinium</taxon>
    </lineage>
</organism>
<dbReference type="EMBL" id="LSRX01000311">
    <property type="protein sequence ID" value="OLQ00896.1"/>
    <property type="molecule type" value="Genomic_DNA"/>
</dbReference>
<evidence type="ECO:0000256" key="1">
    <source>
        <dbReference type="SAM" id="MobiDB-lite"/>
    </source>
</evidence>
<comment type="caution">
    <text evidence="2">The sequence shown here is derived from an EMBL/GenBank/DDBJ whole genome shotgun (WGS) entry which is preliminary data.</text>
</comment>
<proteinExistence type="predicted"/>
<feature type="compositionally biased region" description="Basic residues" evidence="1">
    <location>
        <begin position="357"/>
        <end position="366"/>
    </location>
</feature>
<keyword evidence="3" id="KW-1185">Reference proteome</keyword>
<feature type="region of interest" description="Disordered" evidence="1">
    <location>
        <begin position="518"/>
        <end position="539"/>
    </location>
</feature>
<dbReference type="AlphaFoldDB" id="A0A1Q9E0E7"/>
<gene>
    <name evidence="2" type="ORF">AK812_SmicGene16405</name>
</gene>
<feature type="region of interest" description="Disordered" evidence="1">
    <location>
        <begin position="205"/>
        <end position="267"/>
    </location>
</feature>
<reference evidence="2 3" key="1">
    <citation type="submission" date="2016-02" db="EMBL/GenBank/DDBJ databases">
        <title>Genome analysis of coral dinoflagellate symbionts highlights evolutionary adaptations to a symbiotic lifestyle.</title>
        <authorList>
            <person name="Aranda M."/>
            <person name="Li Y."/>
            <person name="Liew Y.J."/>
            <person name="Baumgarten S."/>
            <person name="Simakov O."/>
            <person name="Wilson M."/>
            <person name="Piel J."/>
            <person name="Ashoor H."/>
            <person name="Bougouffa S."/>
            <person name="Bajic V.B."/>
            <person name="Ryu T."/>
            <person name="Ravasi T."/>
            <person name="Bayer T."/>
            <person name="Micklem G."/>
            <person name="Kim H."/>
            <person name="Bhak J."/>
            <person name="Lajeunesse T.C."/>
            <person name="Voolstra C.R."/>
        </authorList>
    </citation>
    <scope>NUCLEOTIDE SEQUENCE [LARGE SCALE GENOMIC DNA]</scope>
    <source>
        <strain evidence="2 3">CCMP2467</strain>
    </source>
</reference>
<name>A0A1Q9E0E7_SYMMI</name>
<feature type="compositionally biased region" description="Acidic residues" evidence="1">
    <location>
        <begin position="214"/>
        <end position="223"/>
    </location>
</feature>
<feature type="region of interest" description="Disordered" evidence="1">
    <location>
        <begin position="340"/>
        <end position="383"/>
    </location>
</feature>
<evidence type="ECO:0000313" key="2">
    <source>
        <dbReference type="EMBL" id="OLQ00896.1"/>
    </source>
</evidence>
<dbReference type="Proteomes" id="UP000186817">
    <property type="component" value="Unassembled WGS sequence"/>
</dbReference>
<feature type="region of interest" description="Disordered" evidence="1">
    <location>
        <begin position="281"/>
        <end position="306"/>
    </location>
</feature>
<dbReference type="OrthoDB" id="10510886at2759"/>